<evidence type="ECO:0000256" key="5">
    <source>
        <dbReference type="ARBA" id="ARBA00018141"/>
    </source>
</evidence>
<dbReference type="EC" id="4.1.2.50" evidence="4"/>
<dbReference type="AlphaFoldDB" id="W4LBY5"/>
<evidence type="ECO:0000256" key="3">
    <source>
        <dbReference type="ARBA" id="ARBA00008900"/>
    </source>
</evidence>
<dbReference type="EMBL" id="AZHW01000919">
    <property type="protein sequence ID" value="ETW95424.1"/>
    <property type="molecule type" value="Genomic_DNA"/>
</dbReference>
<proteinExistence type="inferred from homology"/>
<organism evidence="11 12">
    <name type="scientific">Entotheonella factor</name>
    <dbReference type="NCBI Taxonomy" id="1429438"/>
    <lineage>
        <taxon>Bacteria</taxon>
        <taxon>Pseudomonadati</taxon>
        <taxon>Nitrospinota/Tectimicrobiota group</taxon>
        <taxon>Candidatus Tectimicrobiota</taxon>
        <taxon>Candidatus Entotheonellia</taxon>
        <taxon>Candidatus Entotheonellales</taxon>
        <taxon>Candidatus Entotheonellaceae</taxon>
        <taxon>Candidatus Entotheonella</taxon>
    </lineage>
</organism>
<dbReference type="InterPro" id="IPR007115">
    <property type="entry name" value="6-PTP_synth/QueD"/>
</dbReference>
<dbReference type="UniPathway" id="UPA00391"/>
<accession>W4LBY5</accession>
<sequence length="136" mass="14919">MFSVTVRDFIMIAHSLRGEVFGPAQHLHGATYTVDLEFRRAELDANGIVIDIGLALDFLHEVLQPLKYQNLDDLSVFQGINTTTEVIAKYIFDRMADHLRASPGVTVGENGVQAMKVTLIESPNAWAAYEGALGAT</sequence>
<dbReference type="HOGENOM" id="CLU_111016_6_3_7"/>
<evidence type="ECO:0000256" key="7">
    <source>
        <dbReference type="ARBA" id="ARBA00022833"/>
    </source>
</evidence>
<dbReference type="Proteomes" id="UP000019141">
    <property type="component" value="Unassembled WGS sequence"/>
</dbReference>
<dbReference type="PANTHER" id="PTHR12589:SF7">
    <property type="entry name" value="6-PYRUVOYL TETRAHYDROBIOPTERIN SYNTHASE"/>
    <property type="match status" value="1"/>
</dbReference>
<evidence type="ECO:0000256" key="6">
    <source>
        <dbReference type="ARBA" id="ARBA00022723"/>
    </source>
</evidence>
<keyword evidence="12" id="KW-1185">Reference proteome</keyword>
<reference evidence="11 12" key="1">
    <citation type="journal article" date="2014" name="Nature">
        <title>An environmental bacterial taxon with a large and distinct metabolic repertoire.</title>
        <authorList>
            <person name="Wilson M.C."/>
            <person name="Mori T."/>
            <person name="Ruckert C."/>
            <person name="Uria A.R."/>
            <person name="Helf M.J."/>
            <person name="Takada K."/>
            <person name="Gernert C."/>
            <person name="Steffens U.A."/>
            <person name="Heycke N."/>
            <person name="Schmitt S."/>
            <person name="Rinke C."/>
            <person name="Helfrich E.J."/>
            <person name="Brachmann A.O."/>
            <person name="Gurgui C."/>
            <person name="Wakimoto T."/>
            <person name="Kracht M."/>
            <person name="Crusemann M."/>
            <person name="Hentschel U."/>
            <person name="Abe I."/>
            <person name="Matsunaga S."/>
            <person name="Kalinowski J."/>
            <person name="Takeyama H."/>
            <person name="Piel J."/>
        </authorList>
    </citation>
    <scope>NUCLEOTIDE SEQUENCE [LARGE SCALE GENOMIC DNA]</scope>
    <source>
        <strain evidence="12">TSY1</strain>
    </source>
</reference>
<comment type="pathway">
    <text evidence="2">Purine metabolism; 7-cyano-7-deazaguanine biosynthesis.</text>
</comment>
<evidence type="ECO:0000256" key="2">
    <source>
        <dbReference type="ARBA" id="ARBA00005061"/>
    </source>
</evidence>
<comment type="cofactor">
    <cofactor evidence="1">
        <name>Zn(2+)</name>
        <dbReference type="ChEBI" id="CHEBI:29105"/>
    </cofactor>
</comment>
<dbReference type="GO" id="GO:0070497">
    <property type="term" value="F:6-carboxytetrahydropterin synthase activity"/>
    <property type="evidence" value="ECO:0007669"/>
    <property type="project" value="UniProtKB-EC"/>
</dbReference>
<dbReference type="PANTHER" id="PTHR12589">
    <property type="entry name" value="PYRUVOYL TETRAHYDROBIOPTERIN SYNTHASE"/>
    <property type="match status" value="1"/>
</dbReference>
<comment type="similarity">
    <text evidence="3">Belongs to the PTPS family. QueD subfamily.</text>
</comment>
<comment type="catalytic activity">
    <reaction evidence="10">
        <text>7,8-dihydroneopterin 3'-triphosphate + H2O = 6-carboxy-5,6,7,8-tetrahydropterin + triphosphate + acetaldehyde + 2 H(+)</text>
        <dbReference type="Rhea" id="RHEA:27966"/>
        <dbReference type="ChEBI" id="CHEBI:15343"/>
        <dbReference type="ChEBI" id="CHEBI:15377"/>
        <dbReference type="ChEBI" id="CHEBI:15378"/>
        <dbReference type="ChEBI" id="CHEBI:18036"/>
        <dbReference type="ChEBI" id="CHEBI:58462"/>
        <dbReference type="ChEBI" id="CHEBI:61032"/>
        <dbReference type="EC" id="4.1.2.50"/>
    </reaction>
</comment>
<keyword evidence="7" id="KW-0862">Zinc</keyword>
<dbReference type="GO" id="GO:0046872">
    <property type="term" value="F:metal ion binding"/>
    <property type="evidence" value="ECO:0007669"/>
    <property type="project" value="UniProtKB-KW"/>
</dbReference>
<dbReference type="Gene3D" id="3.30.479.10">
    <property type="entry name" value="6-pyruvoyl tetrahydropterin synthase/QueD"/>
    <property type="match status" value="1"/>
</dbReference>
<protein>
    <recommendedName>
        <fullName evidence="5">6-carboxy-5,6,7,8-tetrahydropterin synthase</fullName>
        <ecNumber evidence="4">4.1.2.50</ecNumber>
    </recommendedName>
    <alternativeName>
        <fullName evidence="9">Queuosine biosynthesis protein QueD</fullName>
    </alternativeName>
</protein>
<evidence type="ECO:0000256" key="1">
    <source>
        <dbReference type="ARBA" id="ARBA00001947"/>
    </source>
</evidence>
<evidence type="ECO:0000313" key="12">
    <source>
        <dbReference type="Proteomes" id="UP000019141"/>
    </source>
</evidence>
<evidence type="ECO:0000256" key="10">
    <source>
        <dbReference type="ARBA" id="ARBA00048807"/>
    </source>
</evidence>
<dbReference type="Pfam" id="PF01242">
    <property type="entry name" value="PTPS"/>
    <property type="match status" value="1"/>
</dbReference>
<name>W4LBY5_ENTF1</name>
<comment type="caution">
    <text evidence="11">The sequence shown here is derived from an EMBL/GenBank/DDBJ whole genome shotgun (WGS) entry which is preliminary data.</text>
</comment>
<evidence type="ECO:0000313" key="11">
    <source>
        <dbReference type="EMBL" id="ETW95424.1"/>
    </source>
</evidence>
<keyword evidence="8" id="KW-0456">Lyase</keyword>
<evidence type="ECO:0000256" key="4">
    <source>
        <dbReference type="ARBA" id="ARBA00012982"/>
    </source>
</evidence>
<evidence type="ECO:0000256" key="9">
    <source>
        <dbReference type="ARBA" id="ARBA00031449"/>
    </source>
</evidence>
<dbReference type="SUPFAM" id="SSF55620">
    <property type="entry name" value="Tetrahydrobiopterin biosynthesis enzymes-like"/>
    <property type="match status" value="1"/>
</dbReference>
<evidence type="ECO:0000256" key="8">
    <source>
        <dbReference type="ARBA" id="ARBA00023239"/>
    </source>
</evidence>
<gene>
    <name evidence="11" type="ORF">ETSY1_30720</name>
</gene>
<dbReference type="InterPro" id="IPR038418">
    <property type="entry name" value="6-PTP_synth/QueD_sf"/>
</dbReference>
<keyword evidence="6" id="KW-0479">Metal-binding</keyword>
<dbReference type="PATRIC" id="fig|1429438.4.peg.5844"/>